<keyword evidence="2" id="KW-1185">Reference proteome</keyword>
<proteinExistence type="predicted"/>
<protein>
    <submittedName>
        <fullName evidence="1">Uncharacterized protein</fullName>
    </submittedName>
</protein>
<reference evidence="2" key="1">
    <citation type="submission" date="2019-06" db="EMBL/GenBank/DDBJ databases">
        <title>Draft genome sequence of the griseofulvin-producing fungus Xylaria cubensis strain G536.</title>
        <authorList>
            <person name="Mead M.E."/>
            <person name="Raja H.A."/>
            <person name="Steenwyk J.L."/>
            <person name="Knowles S.L."/>
            <person name="Oberlies N.H."/>
            <person name="Rokas A."/>
        </authorList>
    </citation>
    <scope>NUCLEOTIDE SEQUENCE [LARGE SCALE GENOMIC DNA]</scope>
    <source>
        <strain evidence="2">G536</strain>
    </source>
</reference>
<evidence type="ECO:0000313" key="2">
    <source>
        <dbReference type="Proteomes" id="UP000319160"/>
    </source>
</evidence>
<dbReference type="EMBL" id="VFLP01000104">
    <property type="protein sequence ID" value="TRX88011.1"/>
    <property type="molecule type" value="Genomic_DNA"/>
</dbReference>
<gene>
    <name evidence="1" type="ORF">FHL15_011113</name>
</gene>
<dbReference type="Proteomes" id="UP000319160">
    <property type="component" value="Unassembled WGS sequence"/>
</dbReference>
<evidence type="ECO:0000313" key="1">
    <source>
        <dbReference type="EMBL" id="TRX88011.1"/>
    </source>
</evidence>
<comment type="caution">
    <text evidence="1">The sequence shown here is derived from an EMBL/GenBank/DDBJ whole genome shotgun (WGS) entry which is preliminary data.</text>
</comment>
<accession>A0A553HJ94</accession>
<sequence length="201" mass="22540">MRCEYHAIDASFGWVPTPHQKIHDHLIDLSVSEHQLSDYADAIDLVLSLAVPMDAALGPVGGGHSLHPIFENESLGENKSPREYQSVQELTEHINELAQPWISSDYRLADFSQVRMCYVMSNLNNGNAVFSEGEVYLIDHLNAGILPLSFMTYVSHCHRTVSEYLRGRLKLPLDNLHISSCTKGAFWLRDGDEEEMNGSQG</sequence>
<organism evidence="1 2">
    <name type="scientific">Xylaria flabelliformis</name>
    <dbReference type="NCBI Taxonomy" id="2512241"/>
    <lineage>
        <taxon>Eukaryota</taxon>
        <taxon>Fungi</taxon>
        <taxon>Dikarya</taxon>
        <taxon>Ascomycota</taxon>
        <taxon>Pezizomycotina</taxon>
        <taxon>Sordariomycetes</taxon>
        <taxon>Xylariomycetidae</taxon>
        <taxon>Xylariales</taxon>
        <taxon>Xylariaceae</taxon>
        <taxon>Xylaria</taxon>
    </lineage>
</organism>
<dbReference type="AlphaFoldDB" id="A0A553HJ94"/>
<dbReference type="OrthoDB" id="3250044at2759"/>
<name>A0A553HJ94_9PEZI</name>